<dbReference type="PANTHER" id="PTHR43280">
    <property type="entry name" value="ARAC-FAMILY TRANSCRIPTIONAL REGULATOR"/>
    <property type="match status" value="1"/>
</dbReference>
<dbReference type="InterPro" id="IPR018060">
    <property type="entry name" value="HTH_AraC"/>
</dbReference>
<keyword evidence="1" id="KW-0805">Transcription regulation</keyword>
<evidence type="ECO:0000259" key="5">
    <source>
        <dbReference type="PROSITE" id="PS01124"/>
    </source>
</evidence>
<evidence type="ECO:0000259" key="6">
    <source>
        <dbReference type="PROSITE" id="PS50110"/>
    </source>
</evidence>
<dbReference type="Gene3D" id="3.40.50.2300">
    <property type="match status" value="1"/>
</dbReference>
<feature type="domain" description="HTH araC/xylS-type" evidence="5">
    <location>
        <begin position="393"/>
        <end position="492"/>
    </location>
</feature>
<organism evidence="7 8">
    <name type="scientific">Evansella vedderi</name>
    <dbReference type="NCBI Taxonomy" id="38282"/>
    <lineage>
        <taxon>Bacteria</taxon>
        <taxon>Bacillati</taxon>
        <taxon>Bacillota</taxon>
        <taxon>Bacilli</taxon>
        <taxon>Bacillales</taxon>
        <taxon>Bacillaceae</taxon>
        <taxon>Evansella</taxon>
    </lineage>
</organism>
<feature type="domain" description="Response regulatory" evidence="6">
    <location>
        <begin position="3"/>
        <end position="119"/>
    </location>
</feature>
<evidence type="ECO:0000313" key="8">
    <source>
        <dbReference type="Proteomes" id="UP001230005"/>
    </source>
</evidence>
<proteinExistence type="predicted"/>
<sequence>MGKILIADRDNTERIGIRWFIESYHLPFKTIFDAKNMEEFLSIVEKEKPEVVYLELEMIPKQQLEKVIQLMRMYVQKVICITTEPVFERALQAIELEAISLFVKPVSPDTLKPVFYRAAKESQSKEKSFPMISKINEFSYHSLFIKQPLEKECPSFALLKSENTFYNKSLYYWLQEYYFPFPVTCFALSNMIACILEVPKEHEVSVLQEEFQRITERWQTQRQGRLSIAIHPSTIPASSLHEIYLRSKETLKMEFFKGNQQLHWVDEKPPFIQVDPFLNPEEQRLWVSKMEERDKESIKKWLYHTFTQFPKGYPNPDLMRIKLTSILAQLRRFMYTYKLHKEEEVERKYHDVFQTIIYEPVLFSIVQEVLLFAIELVDYAEEQQSKHVFDVVERGLQYIENNFRRHDISLEDVAHAVDRSAGYFSTILSRKKGKTFRQVLNEYRMKHSKKLLLESSMTIQEIAHQIGYKDANYFSRLFKEMEGVTPRVYRRQKTGII</sequence>
<dbReference type="InterPro" id="IPR018062">
    <property type="entry name" value="HTH_AraC-typ_CS"/>
</dbReference>
<dbReference type="PRINTS" id="PR00032">
    <property type="entry name" value="HTHARAC"/>
</dbReference>
<evidence type="ECO:0000256" key="3">
    <source>
        <dbReference type="ARBA" id="ARBA00023163"/>
    </source>
</evidence>
<comment type="caution">
    <text evidence="7">The sequence shown here is derived from an EMBL/GenBank/DDBJ whole genome shotgun (WGS) entry which is preliminary data.</text>
</comment>
<dbReference type="PANTHER" id="PTHR43280:SF2">
    <property type="entry name" value="HTH-TYPE TRANSCRIPTIONAL REGULATOR EXSA"/>
    <property type="match status" value="1"/>
</dbReference>
<accession>A0ABT9ZX21</accession>
<comment type="caution">
    <text evidence="4">Lacks conserved residue(s) required for the propagation of feature annotation.</text>
</comment>
<evidence type="ECO:0000256" key="4">
    <source>
        <dbReference type="PROSITE-ProRule" id="PRU00169"/>
    </source>
</evidence>
<evidence type="ECO:0000313" key="7">
    <source>
        <dbReference type="EMBL" id="MDQ0255783.1"/>
    </source>
</evidence>
<evidence type="ECO:0000256" key="2">
    <source>
        <dbReference type="ARBA" id="ARBA00023125"/>
    </source>
</evidence>
<dbReference type="Proteomes" id="UP001230005">
    <property type="component" value="Unassembled WGS sequence"/>
</dbReference>
<dbReference type="Pfam" id="PF12833">
    <property type="entry name" value="HTH_18"/>
    <property type="match status" value="1"/>
</dbReference>
<dbReference type="EMBL" id="JAUSUG010000012">
    <property type="protein sequence ID" value="MDQ0255783.1"/>
    <property type="molecule type" value="Genomic_DNA"/>
</dbReference>
<dbReference type="SUPFAM" id="SSF46689">
    <property type="entry name" value="Homeodomain-like"/>
    <property type="match status" value="1"/>
</dbReference>
<reference evidence="7 8" key="1">
    <citation type="submission" date="2023-07" db="EMBL/GenBank/DDBJ databases">
        <title>Genomic Encyclopedia of Type Strains, Phase IV (KMG-IV): sequencing the most valuable type-strain genomes for metagenomic binning, comparative biology and taxonomic classification.</title>
        <authorList>
            <person name="Goeker M."/>
        </authorList>
    </citation>
    <scope>NUCLEOTIDE SEQUENCE [LARGE SCALE GENOMIC DNA]</scope>
    <source>
        <strain evidence="7 8">DSM 9768</strain>
    </source>
</reference>
<dbReference type="InterPro" id="IPR001789">
    <property type="entry name" value="Sig_transdc_resp-reg_receiver"/>
</dbReference>
<keyword evidence="2" id="KW-0238">DNA-binding</keyword>
<gene>
    <name evidence="7" type="ORF">J2S74_003165</name>
</gene>
<name>A0ABT9ZX21_9BACI</name>
<dbReference type="InterPro" id="IPR020449">
    <property type="entry name" value="Tscrpt_reg_AraC-type_HTH"/>
</dbReference>
<dbReference type="RefSeq" id="WP_307326929.1">
    <property type="nucleotide sequence ID" value="NZ_JAUSUG010000012.1"/>
</dbReference>
<evidence type="ECO:0000256" key="1">
    <source>
        <dbReference type="ARBA" id="ARBA00023015"/>
    </source>
</evidence>
<dbReference type="PROSITE" id="PS00041">
    <property type="entry name" value="HTH_ARAC_FAMILY_1"/>
    <property type="match status" value="1"/>
</dbReference>
<dbReference type="Gene3D" id="1.10.10.60">
    <property type="entry name" value="Homeodomain-like"/>
    <property type="match status" value="2"/>
</dbReference>
<dbReference type="InterPro" id="IPR009057">
    <property type="entry name" value="Homeodomain-like_sf"/>
</dbReference>
<keyword evidence="3" id="KW-0804">Transcription</keyword>
<keyword evidence="8" id="KW-1185">Reference proteome</keyword>
<dbReference type="PROSITE" id="PS01124">
    <property type="entry name" value="HTH_ARAC_FAMILY_2"/>
    <property type="match status" value="1"/>
</dbReference>
<protein>
    <submittedName>
        <fullName evidence="7">YesN/AraC family two-component response regulator</fullName>
    </submittedName>
</protein>
<dbReference type="SUPFAM" id="SSF52172">
    <property type="entry name" value="CheY-like"/>
    <property type="match status" value="1"/>
</dbReference>
<dbReference type="InterPro" id="IPR011006">
    <property type="entry name" value="CheY-like_superfamily"/>
</dbReference>
<dbReference type="SMART" id="SM00342">
    <property type="entry name" value="HTH_ARAC"/>
    <property type="match status" value="1"/>
</dbReference>
<dbReference type="PROSITE" id="PS50110">
    <property type="entry name" value="RESPONSE_REGULATORY"/>
    <property type="match status" value="1"/>
</dbReference>